<keyword evidence="3" id="KW-1185">Reference proteome</keyword>
<dbReference type="RefSeq" id="WP_105039207.1">
    <property type="nucleotide sequence ID" value="NZ_PPSL01000003.1"/>
</dbReference>
<keyword evidence="1" id="KW-1133">Transmembrane helix</keyword>
<dbReference type="Proteomes" id="UP000239872">
    <property type="component" value="Unassembled WGS sequence"/>
</dbReference>
<protein>
    <submittedName>
        <fullName evidence="2">Uncharacterized protein</fullName>
    </submittedName>
</protein>
<evidence type="ECO:0000256" key="1">
    <source>
        <dbReference type="SAM" id="Phobius"/>
    </source>
</evidence>
<sequence>MTPEQAFYFKQQLLAKGLTEEQANEIILSLPSGIDKTSEMWAETIKHLISEGMNNPAIQQVLLNYSEKAEKLEKLEVESQEKFHAFLTNLNMWQKLYSLAFILVGGGVIYFLGSSGIIGKETCQILLTMIITLTVTDAVSTFLKASKNENE</sequence>
<proteinExistence type="predicted"/>
<keyword evidence="1" id="KW-0472">Membrane</keyword>
<dbReference type="AlphaFoldDB" id="A0A2S7SU88"/>
<dbReference type="EMBL" id="PPSL01000003">
    <property type="protein sequence ID" value="PQJ10479.1"/>
    <property type="molecule type" value="Genomic_DNA"/>
</dbReference>
<keyword evidence="1" id="KW-0812">Transmembrane</keyword>
<name>A0A2S7SU88_9BACT</name>
<feature type="transmembrane region" description="Helical" evidence="1">
    <location>
        <begin position="96"/>
        <end position="113"/>
    </location>
</feature>
<evidence type="ECO:0000313" key="2">
    <source>
        <dbReference type="EMBL" id="PQJ10479.1"/>
    </source>
</evidence>
<organism evidence="2 3">
    <name type="scientific">Flavipsychrobacter stenotrophus</name>
    <dbReference type="NCBI Taxonomy" id="2077091"/>
    <lineage>
        <taxon>Bacteria</taxon>
        <taxon>Pseudomonadati</taxon>
        <taxon>Bacteroidota</taxon>
        <taxon>Chitinophagia</taxon>
        <taxon>Chitinophagales</taxon>
        <taxon>Chitinophagaceae</taxon>
        <taxon>Flavipsychrobacter</taxon>
    </lineage>
</organism>
<feature type="transmembrane region" description="Helical" evidence="1">
    <location>
        <begin position="125"/>
        <end position="143"/>
    </location>
</feature>
<comment type="caution">
    <text evidence="2">The sequence shown here is derived from an EMBL/GenBank/DDBJ whole genome shotgun (WGS) entry which is preliminary data.</text>
</comment>
<accession>A0A2S7SU88</accession>
<reference evidence="2 3" key="1">
    <citation type="submission" date="2018-01" db="EMBL/GenBank/DDBJ databases">
        <title>A novel member of the phylum Bacteroidetes isolated from glacier ice.</title>
        <authorList>
            <person name="Liu Q."/>
            <person name="Xin Y.-H."/>
        </authorList>
    </citation>
    <scope>NUCLEOTIDE SEQUENCE [LARGE SCALE GENOMIC DNA]</scope>
    <source>
        <strain evidence="2 3">RB1R16</strain>
    </source>
</reference>
<gene>
    <name evidence="2" type="ORF">CJD36_010915</name>
</gene>
<evidence type="ECO:0000313" key="3">
    <source>
        <dbReference type="Proteomes" id="UP000239872"/>
    </source>
</evidence>